<dbReference type="Pfam" id="PF13595">
    <property type="entry name" value="DUF4138"/>
    <property type="match status" value="1"/>
</dbReference>
<comment type="caution">
    <text evidence="1">The sequence shown here is derived from an EMBL/GenBank/DDBJ whole genome shotgun (WGS) entry which is preliminary data.</text>
</comment>
<evidence type="ECO:0000313" key="2">
    <source>
        <dbReference type="Proteomes" id="UP000708576"/>
    </source>
</evidence>
<dbReference type="EMBL" id="JAGUCO010000066">
    <property type="protein sequence ID" value="MBS2101269.1"/>
    <property type="molecule type" value="Genomic_DNA"/>
</dbReference>
<dbReference type="RefSeq" id="WP_212220729.1">
    <property type="nucleotide sequence ID" value="NZ_JAGUCO010000066.1"/>
</dbReference>
<organism evidence="1 2">
    <name type="scientific">Carboxylicivirga linearis</name>
    <dbReference type="NCBI Taxonomy" id="1628157"/>
    <lineage>
        <taxon>Bacteria</taxon>
        <taxon>Pseudomonadati</taxon>
        <taxon>Bacteroidota</taxon>
        <taxon>Bacteroidia</taxon>
        <taxon>Marinilabiliales</taxon>
        <taxon>Marinilabiliaceae</taxon>
        <taxon>Carboxylicivirga</taxon>
    </lineage>
</organism>
<dbReference type="InterPro" id="IPR022298">
    <property type="entry name" value="Conjug_transposon_TraN"/>
</dbReference>
<sequence>KLLAEPLEHYPHVLRFKALQEFEGKCSMSLISNGRLYCFEVGYSNDLILNADINHFKGDLLGSVACSELAPDQTEQCIKSLKQKKKRSKVEQSTVDNIEFALDEIGVKKDLIFMRLSIKNSSNIIYSTQNLLFLMQDRKTKKASNSQEYPIYPVKVAGDFKSIEPGDRATVVVVFKAFTIPEHKIVRIILKEESDSFTGRDMNLDIKNKAITKAKELNTHS</sequence>
<gene>
    <name evidence="1" type="ORF">KEM10_23490</name>
</gene>
<protein>
    <submittedName>
        <fullName evidence="1">DUF4138 domain-containing protein</fullName>
    </submittedName>
</protein>
<proteinExistence type="predicted"/>
<feature type="non-terminal residue" evidence="1">
    <location>
        <position position="1"/>
    </location>
</feature>
<reference evidence="1 2" key="1">
    <citation type="journal article" date="2015" name="Int. J. Syst. Evol. Microbiol.">
        <title>Carboxylicivirga linearis sp. nov., isolated from a sea cucumber culture pond.</title>
        <authorList>
            <person name="Wang F.Q."/>
            <person name="Zhou Y.X."/>
            <person name="Lin X.Z."/>
            <person name="Chen G.J."/>
            <person name="Du Z.J."/>
        </authorList>
    </citation>
    <scope>NUCLEOTIDE SEQUENCE [LARGE SCALE GENOMIC DNA]</scope>
    <source>
        <strain evidence="1 2">FB218</strain>
    </source>
</reference>
<dbReference type="Proteomes" id="UP000708576">
    <property type="component" value="Unassembled WGS sequence"/>
</dbReference>
<name>A0ABS5K277_9BACT</name>
<accession>A0ABS5K277</accession>
<keyword evidence="2" id="KW-1185">Reference proteome</keyword>
<evidence type="ECO:0000313" key="1">
    <source>
        <dbReference type="EMBL" id="MBS2101269.1"/>
    </source>
</evidence>